<keyword evidence="2 7" id="KW-0813">Transport</keyword>
<name>A0ABU2JR52_9ACTN</name>
<dbReference type="SUPFAM" id="SSF161098">
    <property type="entry name" value="MetI-like"/>
    <property type="match status" value="1"/>
</dbReference>
<comment type="similarity">
    <text evidence="7">Belongs to the binding-protein-dependent transport system permease family.</text>
</comment>
<keyword evidence="5 7" id="KW-1133">Transmembrane helix</keyword>
<organism evidence="9 10">
    <name type="scientific">Streptomyces chisholmiae</name>
    <dbReference type="NCBI Taxonomy" id="3075540"/>
    <lineage>
        <taxon>Bacteria</taxon>
        <taxon>Bacillati</taxon>
        <taxon>Actinomycetota</taxon>
        <taxon>Actinomycetes</taxon>
        <taxon>Kitasatosporales</taxon>
        <taxon>Streptomycetaceae</taxon>
        <taxon>Streptomyces</taxon>
    </lineage>
</organism>
<keyword evidence="4 7" id="KW-0812">Transmembrane</keyword>
<evidence type="ECO:0000256" key="1">
    <source>
        <dbReference type="ARBA" id="ARBA00004651"/>
    </source>
</evidence>
<evidence type="ECO:0000256" key="5">
    <source>
        <dbReference type="ARBA" id="ARBA00022989"/>
    </source>
</evidence>
<evidence type="ECO:0000256" key="7">
    <source>
        <dbReference type="RuleBase" id="RU363032"/>
    </source>
</evidence>
<dbReference type="RefSeq" id="WP_311666744.1">
    <property type="nucleotide sequence ID" value="NZ_JAVREO010000005.1"/>
</dbReference>
<feature type="transmembrane region" description="Helical" evidence="7">
    <location>
        <begin position="119"/>
        <end position="143"/>
    </location>
</feature>
<feature type="transmembrane region" description="Helical" evidence="7">
    <location>
        <begin position="15"/>
        <end position="34"/>
    </location>
</feature>
<dbReference type="Proteomes" id="UP001183410">
    <property type="component" value="Unassembled WGS sequence"/>
</dbReference>
<keyword evidence="6 7" id="KW-0472">Membrane</keyword>
<reference evidence="10" key="1">
    <citation type="submission" date="2023-07" db="EMBL/GenBank/DDBJ databases">
        <title>30 novel species of actinomycetes from the DSMZ collection.</title>
        <authorList>
            <person name="Nouioui I."/>
        </authorList>
    </citation>
    <scope>NUCLEOTIDE SEQUENCE [LARGE SCALE GENOMIC DNA]</scope>
    <source>
        <strain evidence="10">DSM 44915</strain>
    </source>
</reference>
<comment type="caution">
    <text evidence="9">The sequence shown here is derived from an EMBL/GenBank/DDBJ whole genome shotgun (WGS) entry which is preliminary data.</text>
</comment>
<protein>
    <submittedName>
        <fullName evidence="9">ABC transporter permease subunit</fullName>
    </submittedName>
</protein>
<evidence type="ECO:0000259" key="8">
    <source>
        <dbReference type="PROSITE" id="PS50928"/>
    </source>
</evidence>
<dbReference type="InterPro" id="IPR000515">
    <property type="entry name" value="MetI-like"/>
</dbReference>
<dbReference type="PROSITE" id="PS50928">
    <property type="entry name" value="ABC_TM1"/>
    <property type="match status" value="1"/>
</dbReference>
<keyword evidence="10" id="KW-1185">Reference proteome</keyword>
<dbReference type="EMBL" id="JAVREO010000005">
    <property type="protein sequence ID" value="MDT0266708.1"/>
    <property type="molecule type" value="Genomic_DNA"/>
</dbReference>
<comment type="subcellular location">
    <subcellularLocation>
        <location evidence="1 7">Cell membrane</location>
        <topology evidence="1 7">Multi-pass membrane protein</topology>
    </subcellularLocation>
</comment>
<evidence type="ECO:0000256" key="6">
    <source>
        <dbReference type="ARBA" id="ARBA00023136"/>
    </source>
</evidence>
<feature type="transmembrane region" description="Helical" evidence="7">
    <location>
        <begin position="228"/>
        <end position="248"/>
    </location>
</feature>
<feature type="transmembrane region" description="Helical" evidence="7">
    <location>
        <begin position="72"/>
        <end position="98"/>
    </location>
</feature>
<feature type="transmembrane region" description="Helical" evidence="7">
    <location>
        <begin position="190"/>
        <end position="216"/>
    </location>
</feature>
<evidence type="ECO:0000313" key="10">
    <source>
        <dbReference type="Proteomes" id="UP001183410"/>
    </source>
</evidence>
<dbReference type="PANTHER" id="PTHR30151">
    <property type="entry name" value="ALKANE SULFONATE ABC TRANSPORTER-RELATED, MEMBRANE SUBUNIT"/>
    <property type="match status" value="1"/>
</dbReference>
<proteinExistence type="inferred from homology"/>
<sequence length="265" mass="27657">MTTDTAPGPVGWRSGWALGALGVAGAALLYEVAVRALFEPRHVPPLSACLPAAVELLGTGAFWSATGATLGAAGLGTALALLAGIALGFGIGSVPWLLRLTSSTLDFLRPVPPIVLIPVLVFLLDVGQITVLLVAVSGFWIVLFQVLYGLRDVDPVAVDTARCLRLGPLARARHVTWPTVLPYLATALRLVVSVALALAVTGGLVMGAAGLGELIWRSQEAGEVTRMYGLVLLTGCLGVALDLLARAAERRLLHWHLATRRAALT</sequence>
<dbReference type="PANTHER" id="PTHR30151:SF0">
    <property type="entry name" value="ABC TRANSPORTER PERMEASE PROTEIN MJ0413-RELATED"/>
    <property type="match status" value="1"/>
</dbReference>
<accession>A0ABU2JR52</accession>
<feature type="domain" description="ABC transmembrane type-1" evidence="8">
    <location>
        <begin position="66"/>
        <end position="245"/>
    </location>
</feature>
<evidence type="ECO:0000256" key="2">
    <source>
        <dbReference type="ARBA" id="ARBA00022448"/>
    </source>
</evidence>
<gene>
    <name evidence="9" type="ORF">RM844_10425</name>
</gene>
<evidence type="ECO:0000256" key="3">
    <source>
        <dbReference type="ARBA" id="ARBA00022475"/>
    </source>
</evidence>
<evidence type="ECO:0000256" key="4">
    <source>
        <dbReference type="ARBA" id="ARBA00022692"/>
    </source>
</evidence>
<feature type="transmembrane region" description="Helical" evidence="7">
    <location>
        <begin position="46"/>
        <end position="66"/>
    </location>
</feature>
<dbReference type="Gene3D" id="1.10.3720.10">
    <property type="entry name" value="MetI-like"/>
    <property type="match status" value="1"/>
</dbReference>
<keyword evidence="3" id="KW-1003">Cell membrane</keyword>
<dbReference type="InterPro" id="IPR035906">
    <property type="entry name" value="MetI-like_sf"/>
</dbReference>
<evidence type="ECO:0000313" key="9">
    <source>
        <dbReference type="EMBL" id="MDT0266708.1"/>
    </source>
</evidence>
<dbReference type="Pfam" id="PF00528">
    <property type="entry name" value="BPD_transp_1"/>
    <property type="match status" value="1"/>
</dbReference>